<dbReference type="Pfam" id="PF00534">
    <property type="entry name" value="Glycos_transf_1"/>
    <property type="match status" value="1"/>
</dbReference>
<name>A0A918RCV7_9FLAO</name>
<feature type="domain" description="Glycosyl transferase family 1" evidence="2">
    <location>
        <begin position="178"/>
        <end position="336"/>
    </location>
</feature>
<evidence type="ECO:0000313" key="4">
    <source>
        <dbReference type="Proteomes" id="UP000636004"/>
    </source>
</evidence>
<dbReference type="SUPFAM" id="SSF53756">
    <property type="entry name" value="UDP-Glycosyltransferase/glycogen phosphorylase"/>
    <property type="match status" value="1"/>
</dbReference>
<organism evidence="3 4">
    <name type="scientific">Algibacter mikhailovii</name>
    <dbReference type="NCBI Taxonomy" id="425498"/>
    <lineage>
        <taxon>Bacteria</taxon>
        <taxon>Pseudomonadati</taxon>
        <taxon>Bacteroidota</taxon>
        <taxon>Flavobacteriia</taxon>
        <taxon>Flavobacteriales</taxon>
        <taxon>Flavobacteriaceae</taxon>
        <taxon>Algibacter</taxon>
    </lineage>
</organism>
<proteinExistence type="predicted"/>
<dbReference type="PANTHER" id="PTHR46401">
    <property type="entry name" value="GLYCOSYLTRANSFERASE WBBK-RELATED"/>
    <property type="match status" value="1"/>
</dbReference>
<accession>A0A918RCV7</accession>
<evidence type="ECO:0000313" key="3">
    <source>
        <dbReference type="EMBL" id="GGZ93597.1"/>
    </source>
</evidence>
<dbReference type="Proteomes" id="UP000636004">
    <property type="component" value="Unassembled WGS sequence"/>
</dbReference>
<dbReference type="PANTHER" id="PTHR46401:SF2">
    <property type="entry name" value="GLYCOSYLTRANSFERASE WBBK-RELATED"/>
    <property type="match status" value="1"/>
</dbReference>
<dbReference type="Gene3D" id="3.40.50.2000">
    <property type="entry name" value="Glycogen Phosphorylase B"/>
    <property type="match status" value="1"/>
</dbReference>
<dbReference type="AlphaFoldDB" id="A0A918RCV7"/>
<sequence length="362" mass="41801">MNILFINNAGFLRDNGSVFMTRTTGVFANQVEKQLNQKINFFQFVEDGQVSSGINDYQINNDQIKTVFFRKGNKKMFSYISVFLKILFFKHEAKLTYIFFPGNVSTLFAWKCFLFNKPYGLYIRGEYNKALSKPLIRKAKFVNTVGLVFKKDIDKINSNCHLIKPMVLYDFTKPLSHTFLKKRKEILFVGRIETDKGIWEILEAAKTLIKVLPDYQIRLIGSGNDASKVEDFIKQNNLNNVILHGPVYDPIKLKVFYLNATLFLFPSYHEGFPRVIYEALYFKLPVITTFVGNISGIMENKINCLKIETKSAQSIVKQVERLANDKSLQQELIKNGDLTLHQIFNSDIKSHSELFTSQFLSL</sequence>
<reference evidence="3" key="1">
    <citation type="journal article" date="2014" name="Int. J. Syst. Evol. Microbiol.">
        <title>Complete genome sequence of Corynebacterium casei LMG S-19264T (=DSM 44701T), isolated from a smear-ripened cheese.</title>
        <authorList>
            <consortium name="US DOE Joint Genome Institute (JGI-PGF)"/>
            <person name="Walter F."/>
            <person name="Albersmeier A."/>
            <person name="Kalinowski J."/>
            <person name="Ruckert C."/>
        </authorList>
    </citation>
    <scope>NUCLEOTIDE SEQUENCE</scope>
    <source>
        <strain evidence="3">KCTC 12710</strain>
    </source>
</reference>
<evidence type="ECO:0000259" key="2">
    <source>
        <dbReference type="Pfam" id="PF00534"/>
    </source>
</evidence>
<dbReference type="InterPro" id="IPR001296">
    <property type="entry name" value="Glyco_trans_1"/>
</dbReference>
<dbReference type="CDD" id="cd03801">
    <property type="entry name" value="GT4_PimA-like"/>
    <property type="match status" value="1"/>
</dbReference>
<gene>
    <name evidence="3" type="ORF">GCM10007028_35010</name>
</gene>
<protein>
    <recommendedName>
        <fullName evidence="2">Glycosyl transferase family 1 domain-containing protein</fullName>
    </recommendedName>
</protein>
<dbReference type="GO" id="GO:0016757">
    <property type="term" value="F:glycosyltransferase activity"/>
    <property type="evidence" value="ECO:0007669"/>
    <property type="project" value="InterPro"/>
</dbReference>
<evidence type="ECO:0000256" key="1">
    <source>
        <dbReference type="ARBA" id="ARBA00022679"/>
    </source>
</evidence>
<dbReference type="EMBL" id="BMWZ01000012">
    <property type="protein sequence ID" value="GGZ93597.1"/>
    <property type="molecule type" value="Genomic_DNA"/>
</dbReference>
<reference evidence="3" key="2">
    <citation type="submission" date="2020-09" db="EMBL/GenBank/DDBJ databases">
        <authorList>
            <person name="Sun Q."/>
            <person name="Kim S."/>
        </authorList>
    </citation>
    <scope>NUCLEOTIDE SEQUENCE</scope>
    <source>
        <strain evidence="3">KCTC 12710</strain>
    </source>
</reference>
<keyword evidence="1" id="KW-0808">Transferase</keyword>
<dbReference type="RefSeq" id="WP_189362741.1">
    <property type="nucleotide sequence ID" value="NZ_BMWZ01000012.1"/>
</dbReference>
<keyword evidence="4" id="KW-1185">Reference proteome</keyword>
<comment type="caution">
    <text evidence="3">The sequence shown here is derived from an EMBL/GenBank/DDBJ whole genome shotgun (WGS) entry which is preliminary data.</text>
</comment>
<dbReference type="GO" id="GO:0009103">
    <property type="term" value="P:lipopolysaccharide biosynthetic process"/>
    <property type="evidence" value="ECO:0007669"/>
    <property type="project" value="TreeGrafter"/>
</dbReference>